<dbReference type="Proteomes" id="UP001300672">
    <property type="component" value="Chromosome"/>
</dbReference>
<gene>
    <name evidence="1" type="ORF">QJT80_08455</name>
</gene>
<protein>
    <submittedName>
        <fullName evidence="1">Uncharacterized protein</fullName>
    </submittedName>
</protein>
<accession>A0AA95H2S2</accession>
<sequence length="162" mass="18483">MDCSEPLLQNLIADLQRQARWAGIIPFLEANSADVIAHKRQSPATYAKNKRWLINTERLTIVQVLVLRELAGTAPMSQGEFIRLLGGDPHREGISPEEQREIVALGQYWANQIRNNIRPILADYFGLMVVQWEGNNKPGMGEYSIRASNLLVRFFQEYLYAV</sequence>
<organism evidence="1">
    <name type="scientific">Candidatus Thiocaldithrix dubininis</name>
    <dbReference type="NCBI Taxonomy" id="3080823"/>
    <lineage>
        <taxon>Bacteria</taxon>
        <taxon>Pseudomonadati</taxon>
        <taxon>Pseudomonadota</taxon>
        <taxon>Gammaproteobacteria</taxon>
        <taxon>Thiotrichales</taxon>
        <taxon>Thiotrichaceae</taxon>
        <taxon>Candidatus Thiocaldithrix</taxon>
    </lineage>
</organism>
<reference evidence="1" key="2">
    <citation type="submission" date="2023-04" db="EMBL/GenBank/DDBJ databases">
        <authorList>
            <person name="Beletskiy A.V."/>
            <person name="Mardanov A.V."/>
            <person name="Ravin N.V."/>
        </authorList>
    </citation>
    <scope>NUCLEOTIDE SEQUENCE</scope>
    <source>
        <strain evidence="1">GKL-01</strain>
    </source>
</reference>
<evidence type="ECO:0000313" key="1">
    <source>
        <dbReference type="EMBL" id="WGZ89540.1"/>
    </source>
</evidence>
<dbReference type="AlphaFoldDB" id="A0AA95H2S2"/>
<reference evidence="1" key="1">
    <citation type="journal article" date="2023" name="Int. J. Mol. Sci.">
        <title>Metagenomics Revealed a New Genus 'Candidatus Thiocaldithrix dubininis' gen. nov., sp. nov. and a New Species 'Candidatus Thiothrix putei' sp. nov. in the Family Thiotrichaceae, Some Members of Which Have Traits of Both Na+- and H+-Motive Energetics.</title>
        <authorList>
            <person name="Ravin N.V."/>
            <person name="Muntyan M.S."/>
            <person name="Smolyakov D.D."/>
            <person name="Rudenko T.S."/>
            <person name="Beletsky A.V."/>
            <person name="Mardanov A.V."/>
            <person name="Grabovich M.Y."/>
        </authorList>
    </citation>
    <scope>NUCLEOTIDE SEQUENCE</scope>
    <source>
        <strain evidence="1">GKL-01</strain>
    </source>
</reference>
<dbReference type="EMBL" id="CP124755">
    <property type="protein sequence ID" value="WGZ89540.1"/>
    <property type="molecule type" value="Genomic_DNA"/>
</dbReference>
<dbReference type="KEGG" id="tdu:QJT80_08455"/>
<proteinExistence type="predicted"/>
<name>A0AA95H2S2_9GAMM</name>